<sequence length="87" mass="10488">MSIIKDRDTMCIVVFTLYSAMNYLLSKKYSCLRCENKYKYKRELIQHQSSKCGVPPKFYCSECQKSFKQSTNYKLHMMKIHCNFNQY</sequence>
<dbReference type="OrthoDB" id="10004641at2759"/>
<dbReference type="InterPro" id="IPR013087">
    <property type="entry name" value="Znf_C2H2_type"/>
</dbReference>
<dbReference type="PROSITE" id="PS50157">
    <property type="entry name" value="ZINC_FINGER_C2H2_2"/>
    <property type="match status" value="1"/>
</dbReference>
<dbReference type="SUPFAM" id="SSF57667">
    <property type="entry name" value="beta-beta-alpha zinc fingers"/>
    <property type="match status" value="1"/>
</dbReference>
<name>A0A6G0Z0N9_APHCR</name>
<gene>
    <name evidence="3" type="ORF">FWK35_00013899</name>
</gene>
<accession>A0A6G0Z0N9</accession>
<evidence type="ECO:0000259" key="2">
    <source>
        <dbReference type="PROSITE" id="PS50157"/>
    </source>
</evidence>
<keyword evidence="4" id="KW-1185">Reference proteome</keyword>
<reference evidence="3 4" key="1">
    <citation type="submission" date="2019-08" db="EMBL/GenBank/DDBJ databases">
        <title>Whole genome of Aphis craccivora.</title>
        <authorList>
            <person name="Voronova N.V."/>
            <person name="Shulinski R.S."/>
            <person name="Bandarenka Y.V."/>
            <person name="Zhorov D.G."/>
            <person name="Warner D."/>
        </authorList>
    </citation>
    <scope>NUCLEOTIDE SEQUENCE [LARGE SCALE GENOMIC DNA]</scope>
    <source>
        <strain evidence="3">180601</strain>
        <tissue evidence="3">Whole Body</tissue>
    </source>
</reference>
<keyword evidence="1" id="KW-0479">Metal-binding</keyword>
<comment type="caution">
    <text evidence="3">The sequence shown here is derived from an EMBL/GenBank/DDBJ whole genome shotgun (WGS) entry which is preliminary data.</text>
</comment>
<dbReference type="Gene3D" id="3.30.160.60">
    <property type="entry name" value="Classic Zinc Finger"/>
    <property type="match status" value="1"/>
</dbReference>
<evidence type="ECO:0000256" key="1">
    <source>
        <dbReference type="PROSITE-ProRule" id="PRU00042"/>
    </source>
</evidence>
<dbReference type="GO" id="GO:0008270">
    <property type="term" value="F:zinc ion binding"/>
    <property type="evidence" value="ECO:0007669"/>
    <property type="project" value="UniProtKB-KW"/>
</dbReference>
<dbReference type="Proteomes" id="UP000478052">
    <property type="component" value="Unassembled WGS sequence"/>
</dbReference>
<dbReference type="SMART" id="SM00355">
    <property type="entry name" value="ZnF_C2H2"/>
    <property type="match status" value="2"/>
</dbReference>
<keyword evidence="1" id="KW-0863">Zinc-finger</keyword>
<dbReference type="Pfam" id="PF00096">
    <property type="entry name" value="zf-C2H2"/>
    <property type="match status" value="1"/>
</dbReference>
<proteinExistence type="predicted"/>
<evidence type="ECO:0000313" key="4">
    <source>
        <dbReference type="Proteomes" id="UP000478052"/>
    </source>
</evidence>
<evidence type="ECO:0000313" key="3">
    <source>
        <dbReference type="EMBL" id="KAF0764084.1"/>
    </source>
</evidence>
<dbReference type="PROSITE" id="PS00028">
    <property type="entry name" value="ZINC_FINGER_C2H2_1"/>
    <property type="match status" value="1"/>
</dbReference>
<dbReference type="EMBL" id="VUJU01001720">
    <property type="protein sequence ID" value="KAF0764084.1"/>
    <property type="molecule type" value="Genomic_DNA"/>
</dbReference>
<dbReference type="AlphaFoldDB" id="A0A6G0Z0N9"/>
<keyword evidence="1" id="KW-0862">Zinc</keyword>
<protein>
    <recommendedName>
        <fullName evidence="2">C2H2-type domain-containing protein</fullName>
    </recommendedName>
</protein>
<dbReference type="InterPro" id="IPR036236">
    <property type="entry name" value="Znf_C2H2_sf"/>
</dbReference>
<organism evidence="3 4">
    <name type="scientific">Aphis craccivora</name>
    <name type="common">Cowpea aphid</name>
    <dbReference type="NCBI Taxonomy" id="307492"/>
    <lineage>
        <taxon>Eukaryota</taxon>
        <taxon>Metazoa</taxon>
        <taxon>Ecdysozoa</taxon>
        <taxon>Arthropoda</taxon>
        <taxon>Hexapoda</taxon>
        <taxon>Insecta</taxon>
        <taxon>Pterygota</taxon>
        <taxon>Neoptera</taxon>
        <taxon>Paraneoptera</taxon>
        <taxon>Hemiptera</taxon>
        <taxon>Sternorrhyncha</taxon>
        <taxon>Aphidomorpha</taxon>
        <taxon>Aphidoidea</taxon>
        <taxon>Aphididae</taxon>
        <taxon>Aphidini</taxon>
        <taxon>Aphis</taxon>
        <taxon>Aphis</taxon>
    </lineage>
</organism>
<feature type="domain" description="C2H2-type" evidence="2">
    <location>
        <begin position="58"/>
        <end position="86"/>
    </location>
</feature>